<accession>A0A328HIG1</accession>
<comment type="caution">
    <text evidence="2">The sequence shown here is derived from an EMBL/GenBank/DDBJ whole genome shotgun (WGS) entry which is preliminary data.</text>
</comment>
<evidence type="ECO:0000313" key="2">
    <source>
        <dbReference type="EMBL" id="RAM38377.1"/>
    </source>
</evidence>
<dbReference type="EMBL" id="QLNP01000062">
    <property type="protein sequence ID" value="RAM38377.1"/>
    <property type="molecule type" value="Genomic_DNA"/>
</dbReference>
<evidence type="ECO:0008006" key="4">
    <source>
        <dbReference type="Google" id="ProtNLM"/>
    </source>
</evidence>
<dbReference type="Gene3D" id="3.40.190.10">
    <property type="entry name" value="Periplasmic binding protein-like II"/>
    <property type="match status" value="1"/>
</dbReference>
<feature type="region of interest" description="Disordered" evidence="1">
    <location>
        <begin position="1"/>
        <end position="27"/>
    </location>
</feature>
<dbReference type="PANTHER" id="PTHR43649">
    <property type="entry name" value="ARABINOSE-BINDING PROTEIN-RELATED"/>
    <property type="match status" value="1"/>
</dbReference>
<evidence type="ECO:0000313" key="3">
    <source>
        <dbReference type="Proteomes" id="UP000249166"/>
    </source>
</evidence>
<proteinExistence type="predicted"/>
<organism evidence="2 3">
    <name type="scientific">Arthrobacter globiformis</name>
    <dbReference type="NCBI Taxonomy" id="1665"/>
    <lineage>
        <taxon>Bacteria</taxon>
        <taxon>Bacillati</taxon>
        <taxon>Actinomycetota</taxon>
        <taxon>Actinomycetes</taxon>
        <taxon>Micrococcales</taxon>
        <taxon>Micrococcaceae</taxon>
        <taxon>Arthrobacter</taxon>
    </lineage>
</organism>
<dbReference type="CDD" id="cd13585">
    <property type="entry name" value="PBP2_TMBP_like"/>
    <property type="match status" value="1"/>
</dbReference>
<dbReference type="OrthoDB" id="2531053at2"/>
<dbReference type="Pfam" id="PF13416">
    <property type="entry name" value="SBP_bac_8"/>
    <property type="match status" value="1"/>
</dbReference>
<dbReference type="Proteomes" id="UP000249166">
    <property type="component" value="Unassembled WGS sequence"/>
</dbReference>
<sequence length="456" mass="49019">MTSAHPTASRQRASAPHAKEHHMRKTVRTSIAAAAAAALLALTACGSSTDSSAPAADGPYTAPAKDITATISVSNWGDPGDKAVYDGVAKRFKEKYPNVTVNNNFTPITTWTEYVNKLVTQAAAGQAPDVINIATEGVELGMSNELFTPLDGFLKNDPEAASLRKDIDPKLLEGFSKDGSTYLMPNTFNTMVIYYNTKMFKAAGIERPSDDWTWDDFLAIAKKLTTGSGANKVYGFAMPYYSFGITPWLYSNGTSMMSADLQTAQLTDPKVKETLGWVRDLVTEHGVSPQPKGADPYQLFPAGKAAMTGAGHFVTGGFAKAGFSDYDILPWPKGTTKSTVFGAGAFAISKTSENPALSWEFIKMLTDQQTQKQWADAGAAVPSTKTAASTPEFLASPKHADEFYNSLSYAKPVAAPRAYNVLDPAFMRAMDEIMSGQDIGSSLEKAEKDVEEALQQ</sequence>
<dbReference type="AlphaFoldDB" id="A0A328HIG1"/>
<dbReference type="SUPFAM" id="SSF53850">
    <property type="entry name" value="Periplasmic binding protein-like II"/>
    <property type="match status" value="1"/>
</dbReference>
<gene>
    <name evidence="2" type="ORF">DBZ45_05075</name>
</gene>
<reference evidence="2 3" key="1">
    <citation type="submission" date="2018-04" db="EMBL/GenBank/DDBJ databases">
        <title>Bacteria isolated from cave deposits of Manipur.</title>
        <authorList>
            <person name="Sahoo D."/>
            <person name="Sarangthem I."/>
            <person name="Nandeibam J."/>
        </authorList>
    </citation>
    <scope>NUCLEOTIDE SEQUENCE [LARGE SCALE GENOMIC DNA]</scope>
    <source>
        <strain evidence="3">mrc11</strain>
    </source>
</reference>
<dbReference type="InterPro" id="IPR006059">
    <property type="entry name" value="SBP"/>
</dbReference>
<dbReference type="InterPro" id="IPR050490">
    <property type="entry name" value="Bact_solute-bd_prot1"/>
</dbReference>
<dbReference type="PANTHER" id="PTHR43649:SF12">
    <property type="entry name" value="DIACETYLCHITOBIOSE BINDING PROTEIN DASA"/>
    <property type="match status" value="1"/>
</dbReference>
<feature type="compositionally biased region" description="Polar residues" evidence="1">
    <location>
        <begin position="1"/>
        <end position="12"/>
    </location>
</feature>
<protein>
    <recommendedName>
        <fullName evidence="4">Sugar ABC transporter substrate-binding protein</fullName>
    </recommendedName>
</protein>
<evidence type="ECO:0000256" key="1">
    <source>
        <dbReference type="SAM" id="MobiDB-lite"/>
    </source>
</evidence>
<name>A0A328HIG1_ARTGO</name>